<accession>B1V2W3</accession>
<organism evidence="1 2">
    <name type="scientific">Clostridium perfringens D str. JGS1721</name>
    <dbReference type="NCBI Taxonomy" id="488537"/>
    <lineage>
        <taxon>Bacteria</taxon>
        <taxon>Bacillati</taxon>
        <taxon>Bacillota</taxon>
        <taxon>Clostridia</taxon>
        <taxon>Eubacteriales</taxon>
        <taxon>Clostridiaceae</taxon>
        <taxon>Clostridium</taxon>
    </lineage>
</organism>
<comment type="caution">
    <text evidence="1">The sequence shown here is derived from an EMBL/GenBank/DDBJ whole genome shotgun (WGS) entry which is preliminary data.</text>
</comment>
<evidence type="ECO:0000313" key="2">
    <source>
        <dbReference type="Proteomes" id="UP000003188"/>
    </source>
</evidence>
<dbReference type="EMBL" id="ABOO01000016">
    <property type="protein sequence ID" value="EDT71829.1"/>
    <property type="molecule type" value="Genomic_DNA"/>
</dbReference>
<dbReference type="AlphaFoldDB" id="B1V2W3"/>
<evidence type="ECO:0000313" key="1">
    <source>
        <dbReference type="EMBL" id="EDT71829.1"/>
    </source>
</evidence>
<protein>
    <submittedName>
        <fullName evidence="1">Uncharacterized protein</fullName>
    </submittedName>
</protein>
<name>B1V2W3_CLOPF</name>
<proteinExistence type="predicted"/>
<gene>
    <name evidence="1" type="ORF">CJD_A0709</name>
</gene>
<dbReference type="Proteomes" id="UP000003188">
    <property type="component" value="Unassembled WGS sequence"/>
</dbReference>
<reference evidence="1 2" key="1">
    <citation type="submission" date="2008-03" db="EMBL/GenBank/DDBJ databases">
        <authorList>
            <person name="Paulsen I."/>
            <person name="Sebastian Y."/>
        </authorList>
    </citation>
    <scope>NUCLEOTIDE SEQUENCE [LARGE SCALE GENOMIC DNA]</scope>
    <source>
        <strain evidence="2">D str. JGS1721</strain>
    </source>
</reference>
<sequence>MQYMELKERIKLIAILYEKSDKKTKILVGVLMSGKGNNK</sequence>